<dbReference type="EMBL" id="JASXSV010000018">
    <property type="protein sequence ID" value="MDP0589649.1"/>
    <property type="molecule type" value="Genomic_DNA"/>
</dbReference>
<keyword evidence="1" id="KW-0812">Transmembrane</keyword>
<protein>
    <submittedName>
        <fullName evidence="2">Uncharacterized protein</fullName>
    </submittedName>
</protein>
<organism evidence="2 3">
    <name type="scientific">Candidatus Endonucleibacter bathymodioli</name>
    <dbReference type="NCBI Taxonomy" id="539814"/>
    <lineage>
        <taxon>Bacteria</taxon>
        <taxon>Pseudomonadati</taxon>
        <taxon>Pseudomonadota</taxon>
        <taxon>Gammaproteobacteria</taxon>
        <taxon>Oceanospirillales</taxon>
        <taxon>Endozoicomonadaceae</taxon>
        <taxon>Candidatus Endonucleibacter</taxon>
    </lineage>
</organism>
<keyword evidence="3" id="KW-1185">Reference proteome</keyword>
<evidence type="ECO:0000256" key="1">
    <source>
        <dbReference type="SAM" id="Phobius"/>
    </source>
</evidence>
<accession>A0AA90STN0</accession>
<proteinExistence type="predicted"/>
<gene>
    <name evidence="2" type="ORF">QS748_10850</name>
</gene>
<sequence>MRILYVLVHAGVVDRSAMLEVMKQLVVQTLPAFNVIICIVIVYEVRCDGKECCANGGLIKDGIIILLILAQYLRK</sequence>
<comment type="caution">
    <text evidence="2">The sequence shown here is derived from an EMBL/GenBank/DDBJ whole genome shotgun (WGS) entry which is preliminary data.</text>
</comment>
<dbReference type="Proteomes" id="UP001178148">
    <property type="component" value="Unassembled WGS sequence"/>
</dbReference>
<keyword evidence="1" id="KW-0472">Membrane</keyword>
<reference evidence="2 3" key="1">
    <citation type="journal article" date="2023" name="bioRxiv">
        <title>An intranuclear bacterial parasite of deep-sea mussels expresses apoptosis inhibitors acquired from its host.</title>
        <authorList>
            <person name="Gonzalez Porras M.A."/>
            <person name="Assie A."/>
            <person name="Tietjen M."/>
            <person name="Violette M."/>
            <person name="Kleiner M."/>
            <person name="Gruber-Vodicka H."/>
            <person name="Dubilier N."/>
            <person name="Leisch N."/>
        </authorList>
    </citation>
    <scope>NUCLEOTIDE SEQUENCE [LARGE SCALE GENOMIC DNA]</scope>
    <source>
        <strain evidence="2">IAP13</strain>
    </source>
</reference>
<name>A0AA90STN0_9GAMM</name>
<dbReference type="AlphaFoldDB" id="A0AA90STN0"/>
<keyword evidence="1" id="KW-1133">Transmembrane helix</keyword>
<evidence type="ECO:0000313" key="2">
    <source>
        <dbReference type="EMBL" id="MDP0589649.1"/>
    </source>
</evidence>
<evidence type="ECO:0000313" key="3">
    <source>
        <dbReference type="Proteomes" id="UP001178148"/>
    </source>
</evidence>
<feature type="transmembrane region" description="Helical" evidence="1">
    <location>
        <begin position="25"/>
        <end position="45"/>
    </location>
</feature>
<feature type="transmembrane region" description="Helical" evidence="1">
    <location>
        <begin position="57"/>
        <end position="73"/>
    </location>
</feature>